<evidence type="ECO:0000313" key="2">
    <source>
        <dbReference type="EMBL" id="SDX78781.1"/>
    </source>
</evidence>
<organism evidence="2 3">
    <name type="scientific">Amycolatopsis xylanica</name>
    <dbReference type="NCBI Taxonomy" id="589385"/>
    <lineage>
        <taxon>Bacteria</taxon>
        <taxon>Bacillati</taxon>
        <taxon>Actinomycetota</taxon>
        <taxon>Actinomycetes</taxon>
        <taxon>Pseudonocardiales</taxon>
        <taxon>Pseudonocardiaceae</taxon>
        <taxon>Amycolatopsis</taxon>
    </lineage>
</organism>
<dbReference type="Pfam" id="PF11271">
    <property type="entry name" value="PorA"/>
    <property type="match status" value="1"/>
</dbReference>
<dbReference type="STRING" id="589385.SAMN05421504_103847"/>
<dbReference type="EMBL" id="FNON01000003">
    <property type="protein sequence ID" value="SDX78781.1"/>
    <property type="molecule type" value="Genomic_DNA"/>
</dbReference>
<keyword evidence="1" id="KW-0812">Transmembrane</keyword>
<dbReference type="AlphaFoldDB" id="A0A1H3EJB0"/>
<evidence type="ECO:0000313" key="3">
    <source>
        <dbReference type="Proteomes" id="UP000199515"/>
    </source>
</evidence>
<dbReference type="OrthoDB" id="153031at2"/>
<reference evidence="2 3" key="1">
    <citation type="submission" date="2016-10" db="EMBL/GenBank/DDBJ databases">
        <authorList>
            <person name="de Groot N.N."/>
        </authorList>
    </citation>
    <scope>NUCLEOTIDE SEQUENCE [LARGE SCALE GENOMIC DNA]</scope>
    <source>
        <strain evidence="2 3">CPCC 202699</strain>
    </source>
</reference>
<proteinExistence type="predicted"/>
<keyword evidence="1" id="KW-0472">Membrane</keyword>
<accession>A0A1H3EJB0</accession>
<dbReference type="InterPro" id="IPR021424">
    <property type="entry name" value="PorA"/>
</dbReference>
<name>A0A1H3EJB0_9PSEU</name>
<dbReference type="RefSeq" id="WP_091289978.1">
    <property type="nucleotide sequence ID" value="NZ_FNON01000003.1"/>
</dbReference>
<evidence type="ECO:0000256" key="1">
    <source>
        <dbReference type="SAM" id="Phobius"/>
    </source>
</evidence>
<feature type="transmembrane region" description="Helical" evidence="1">
    <location>
        <begin position="312"/>
        <end position="333"/>
    </location>
</feature>
<keyword evidence="3" id="KW-1185">Reference proteome</keyword>
<protein>
    <recommendedName>
        <fullName evidence="4">DUF3068 domain-containing protein</fullName>
    </recommendedName>
</protein>
<dbReference type="Proteomes" id="UP000199515">
    <property type="component" value="Unassembled WGS sequence"/>
</dbReference>
<sequence length="354" mass="38028">MRRVFSLILLGLGVFAIAIAVLLPTFVYAKLAKVPLDQSSTSVLEGSNIQVLAVTSKGVELRKGATLAATAKVQANFEPAEMKAGTDVAVWLLAVQVVDTKDNTIVSASKRQVCFDRRTAEGYVPKNGEEPKCQAKSSFVTKLDETAKVPANSKPPEKNIERTQPGLQFKFPFGTEQKTYPVYDDNTGTAVPAEFKGTDTINGVEVYKFVQNIGDTQIATKTVPGSLIGSSEDSVKDVPLFYQGTITMWVEPVTGVQVKQSQQQHQELRPPVGSGETTVVFDGTLTFNQKTINGLVDQVNANKGKLDFITTIGPIAFGIGGGVMLLAGLFLLLRGRKAEAEPGDRAAPQHALSR</sequence>
<gene>
    <name evidence="2" type="ORF">SAMN05421504_103847</name>
</gene>
<keyword evidence="1" id="KW-1133">Transmembrane helix</keyword>
<evidence type="ECO:0008006" key="4">
    <source>
        <dbReference type="Google" id="ProtNLM"/>
    </source>
</evidence>